<feature type="domain" description="NAD-dependent epimerase/dehydratase" evidence="2">
    <location>
        <begin position="12"/>
        <end position="234"/>
    </location>
</feature>
<name>W7Z2N1_9BACL</name>
<accession>W7Z2N1</accession>
<dbReference type="RefSeq" id="WP_036649275.1">
    <property type="nucleotide sequence ID" value="NZ_BAVZ01000007.1"/>
</dbReference>
<dbReference type="Gene3D" id="3.90.25.10">
    <property type="entry name" value="UDP-galactose 4-epimerase, domain 1"/>
    <property type="match status" value="1"/>
</dbReference>
<comment type="similarity">
    <text evidence="1">Belongs to the NAD(P)-dependent epimerase/dehydratase family.</text>
</comment>
<dbReference type="PANTHER" id="PTHR43000">
    <property type="entry name" value="DTDP-D-GLUCOSE 4,6-DEHYDRATASE-RELATED"/>
    <property type="match status" value="1"/>
</dbReference>
<comment type="caution">
    <text evidence="3">The sequence shown here is derived from an EMBL/GenBank/DDBJ whole genome shotgun (WGS) entry which is preliminary data.</text>
</comment>
<dbReference type="Proteomes" id="UP000019364">
    <property type="component" value="Unassembled WGS sequence"/>
</dbReference>
<proteinExistence type="inferred from homology"/>
<evidence type="ECO:0000313" key="3">
    <source>
        <dbReference type="EMBL" id="GAF08689.1"/>
    </source>
</evidence>
<dbReference type="Gene3D" id="3.40.50.720">
    <property type="entry name" value="NAD(P)-binding Rossmann-like Domain"/>
    <property type="match status" value="1"/>
</dbReference>
<gene>
    <name evidence="3" type="ORF">JCM16418_2777</name>
</gene>
<dbReference type="AlphaFoldDB" id="W7Z2N1"/>
<reference evidence="3 4" key="1">
    <citation type="journal article" date="2014" name="Genome Announc.">
        <title>Draft Genome Sequence of Paenibacillus pini JCM 16418T, Isolated from the Rhizosphere of Pine Tree.</title>
        <authorList>
            <person name="Yuki M."/>
            <person name="Oshima K."/>
            <person name="Suda W."/>
            <person name="Oshida Y."/>
            <person name="Kitamura K."/>
            <person name="Iida Y."/>
            <person name="Hattori M."/>
            <person name="Ohkuma M."/>
        </authorList>
    </citation>
    <scope>NUCLEOTIDE SEQUENCE [LARGE SCALE GENOMIC DNA]</scope>
    <source>
        <strain evidence="3 4">JCM 16418</strain>
    </source>
</reference>
<dbReference type="Pfam" id="PF01370">
    <property type="entry name" value="Epimerase"/>
    <property type="match status" value="1"/>
</dbReference>
<dbReference type="STRING" id="1236976.JCM16418_2777"/>
<evidence type="ECO:0000256" key="1">
    <source>
        <dbReference type="ARBA" id="ARBA00007637"/>
    </source>
</evidence>
<protein>
    <submittedName>
        <fullName evidence="3">UDP-2-acetamido-2,6-dideoxy-hexulose 4-reductase</fullName>
    </submittedName>
</protein>
<organism evidence="3 4">
    <name type="scientific">Paenibacillus pini JCM 16418</name>
    <dbReference type="NCBI Taxonomy" id="1236976"/>
    <lineage>
        <taxon>Bacteria</taxon>
        <taxon>Bacillati</taxon>
        <taxon>Bacillota</taxon>
        <taxon>Bacilli</taxon>
        <taxon>Bacillales</taxon>
        <taxon>Paenibacillaceae</taxon>
        <taxon>Paenibacillus</taxon>
    </lineage>
</organism>
<evidence type="ECO:0000313" key="4">
    <source>
        <dbReference type="Proteomes" id="UP000019364"/>
    </source>
</evidence>
<dbReference type="eggNOG" id="COG0451">
    <property type="taxonomic scope" value="Bacteria"/>
</dbReference>
<dbReference type="InterPro" id="IPR036291">
    <property type="entry name" value="NAD(P)-bd_dom_sf"/>
</dbReference>
<sequence length="314" mass="34746">MDARDALRKHVILVTGASGFTGFHACKYFAAQGMGVAALVRDGSIMEPIEGVHYYPCDLLNKERLQELVREIAPDEVLHLGGKNSVPESWSNPLLYMETNIFPTLYLLNALRSFPSTKILVVGSLTAFELTPPFEAPHPYSLSKSLQKAAALSWEKLYGQHVMLAEPSNLIGPGPSTGFCSLLGRHIVATERNQQTNTFQISSRYTRRNFLDVRDAVRAYGMILTQGKSGEMYMVRSAVERTLGDVSELMIGLSKAKVPVTWEEVGETNLSSQRTIESPITIGELEKLGWQASISILSSLLDVLDYYRKEGDSV</sequence>
<keyword evidence="4" id="KW-1185">Reference proteome</keyword>
<dbReference type="EMBL" id="BAVZ01000007">
    <property type="protein sequence ID" value="GAF08689.1"/>
    <property type="molecule type" value="Genomic_DNA"/>
</dbReference>
<dbReference type="InterPro" id="IPR001509">
    <property type="entry name" value="Epimerase_deHydtase"/>
</dbReference>
<dbReference type="OrthoDB" id="9779041at2"/>
<dbReference type="SUPFAM" id="SSF51735">
    <property type="entry name" value="NAD(P)-binding Rossmann-fold domains"/>
    <property type="match status" value="1"/>
</dbReference>
<evidence type="ECO:0000259" key="2">
    <source>
        <dbReference type="Pfam" id="PF01370"/>
    </source>
</evidence>